<feature type="domain" description="H-type lectin" evidence="1">
    <location>
        <begin position="158"/>
        <end position="197"/>
    </location>
</feature>
<dbReference type="InterPro" id="IPR037221">
    <property type="entry name" value="H-type_lectin_dom_sf"/>
</dbReference>
<name>A0AAN6G8X5_9BASI</name>
<comment type="caution">
    <text evidence="2">The sequence shown here is derived from an EMBL/GenBank/DDBJ whole genome shotgun (WGS) entry which is preliminary data.</text>
</comment>
<dbReference type="GO" id="GO:0030246">
    <property type="term" value="F:carbohydrate binding"/>
    <property type="evidence" value="ECO:0007669"/>
    <property type="project" value="InterPro"/>
</dbReference>
<accession>A0AAN6G8X5</accession>
<dbReference type="SUPFAM" id="SSF141086">
    <property type="entry name" value="Agglutinin HPA-like"/>
    <property type="match status" value="1"/>
</dbReference>
<dbReference type="Proteomes" id="UP001176521">
    <property type="component" value="Unassembled WGS sequence"/>
</dbReference>
<dbReference type="GO" id="GO:0007155">
    <property type="term" value="P:cell adhesion"/>
    <property type="evidence" value="ECO:0007669"/>
    <property type="project" value="InterPro"/>
</dbReference>
<gene>
    <name evidence="2" type="ORF">OC842_004868</name>
</gene>
<dbReference type="Gene3D" id="2.60.40.2080">
    <property type="match status" value="1"/>
</dbReference>
<reference evidence="2" key="1">
    <citation type="journal article" date="2023" name="PhytoFront">
        <title>Draft Genome Resources of Seven Strains of Tilletia horrida, Causal Agent of Kernel Smut of Rice.</title>
        <authorList>
            <person name="Khanal S."/>
            <person name="Antony Babu S."/>
            <person name="Zhou X.G."/>
        </authorList>
    </citation>
    <scope>NUCLEOTIDE SEQUENCE</scope>
    <source>
        <strain evidence="2">TX3</strain>
    </source>
</reference>
<dbReference type="Pfam" id="PF09458">
    <property type="entry name" value="H_lectin"/>
    <property type="match status" value="1"/>
</dbReference>
<dbReference type="AlphaFoldDB" id="A0AAN6G8X5"/>
<organism evidence="2 3">
    <name type="scientific">Tilletia horrida</name>
    <dbReference type="NCBI Taxonomy" id="155126"/>
    <lineage>
        <taxon>Eukaryota</taxon>
        <taxon>Fungi</taxon>
        <taxon>Dikarya</taxon>
        <taxon>Basidiomycota</taxon>
        <taxon>Ustilaginomycotina</taxon>
        <taxon>Exobasidiomycetes</taxon>
        <taxon>Tilletiales</taxon>
        <taxon>Tilletiaceae</taxon>
        <taxon>Tilletia</taxon>
    </lineage>
</organism>
<dbReference type="InterPro" id="IPR019019">
    <property type="entry name" value="H-type_lectin_domain"/>
</dbReference>
<protein>
    <recommendedName>
        <fullName evidence="1">H-type lectin domain-containing protein</fullName>
    </recommendedName>
</protein>
<dbReference type="EMBL" id="JAPDMQ010000310">
    <property type="protein sequence ID" value="KAK0527453.1"/>
    <property type="molecule type" value="Genomic_DNA"/>
</dbReference>
<evidence type="ECO:0000259" key="1">
    <source>
        <dbReference type="Pfam" id="PF09458"/>
    </source>
</evidence>
<sequence length="286" mass="30755">MATTTVSSPKSGTTTNALSCDSNIKRRNRVLLCGFQGVAPLGSPNPDVNPAGIALQIVSQEDTDTGFTLLPQFYTQENKTPIVSTGARFSDPGVSYLELDVQDTRFQAGSWRSGAALDARLNPQISERIALPIPGRKLKNMGVSPFLRGFTIPSNTADSALNIDIWASQIDDTGFTLNVKTWDRCAFSSVSVDWIAYSEDKDEKTVRAATLGQSPSGTKGWPGVSQTFAQPLFQDVKTVFTAISYVNAQTDPALVGSVVADRTKVALNPSNRASSRTRVECIVITD</sequence>
<evidence type="ECO:0000313" key="2">
    <source>
        <dbReference type="EMBL" id="KAK0527453.1"/>
    </source>
</evidence>
<proteinExistence type="predicted"/>
<evidence type="ECO:0000313" key="3">
    <source>
        <dbReference type="Proteomes" id="UP001176521"/>
    </source>
</evidence>
<keyword evidence="3" id="KW-1185">Reference proteome</keyword>